<protein>
    <submittedName>
        <fullName evidence="3">Uncharacterized protein</fullName>
    </submittedName>
</protein>
<evidence type="ECO:0000256" key="2">
    <source>
        <dbReference type="SAM" id="SignalP"/>
    </source>
</evidence>
<keyword evidence="2" id="KW-0732">Signal</keyword>
<feature type="compositionally biased region" description="Polar residues" evidence="1">
    <location>
        <begin position="384"/>
        <end position="393"/>
    </location>
</feature>
<name>A0ABU2KY47_9ACTN</name>
<reference evidence="4" key="1">
    <citation type="submission" date="2023-07" db="EMBL/GenBank/DDBJ databases">
        <title>30 novel species of actinomycetes from the DSMZ collection.</title>
        <authorList>
            <person name="Nouioui I."/>
        </authorList>
    </citation>
    <scope>NUCLEOTIDE SEQUENCE [LARGE SCALE GENOMIC DNA]</scope>
    <source>
        <strain evidence="4">DSM 45055</strain>
    </source>
</reference>
<dbReference type="RefSeq" id="WP_311546623.1">
    <property type="nucleotide sequence ID" value="NZ_JAVREK010000021.1"/>
</dbReference>
<feature type="region of interest" description="Disordered" evidence="1">
    <location>
        <begin position="180"/>
        <end position="278"/>
    </location>
</feature>
<feature type="region of interest" description="Disordered" evidence="1">
    <location>
        <begin position="347"/>
        <end position="407"/>
    </location>
</feature>
<evidence type="ECO:0000313" key="3">
    <source>
        <dbReference type="EMBL" id="MDT0304136.1"/>
    </source>
</evidence>
<keyword evidence="4" id="KW-1185">Reference proteome</keyword>
<accession>A0ABU2KY47</accession>
<comment type="caution">
    <text evidence="3">The sequence shown here is derived from an EMBL/GenBank/DDBJ whole genome shotgun (WGS) entry which is preliminary data.</text>
</comment>
<feature type="chain" id="PRO_5046943704" evidence="2">
    <location>
        <begin position="26"/>
        <end position="418"/>
    </location>
</feature>
<feature type="signal peptide" evidence="2">
    <location>
        <begin position="1"/>
        <end position="25"/>
    </location>
</feature>
<sequence length="418" mass="42924">MRKHQKRWIALAGAATLSVAGLAAAGGPASAEHRPGDDPPAWPVVQQNASTYSLDGFDIAYLPPGLERFGLHAASRTGNSGERVSTVSWVQGADAVYGRVGVVRSEDITDLDDLREARYGRIDDESLQKTEANGFPAYVSEKTGELFWVPERGVAVEAYLQPDRWKADELAAFAGGVERRSANADSEGAEEAAGAGQEGQEGADAGGQDAGSAESPGSGEGAAEKPEEEVPEQGAGDPAPGSGGDQPAEEVPGTGDQPAGEAGADQPAEAAEDVFGPGVRPAEVRTCVAEALLNGDSEATPARVAADDGELLELWRSVGSDSRDEAARACAERFGAEPAQVERMMAGLAAETGVDTASEDAGVQEGAEQSAESGRGGTGDGRQQESSGSGNPEDSSDSDPLGLWEAIPWSLPDAAVRL</sequence>
<feature type="compositionally biased region" description="Gly residues" evidence="1">
    <location>
        <begin position="196"/>
        <end position="209"/>
    </location>
</feature>
<gene>
    <name evidence="3" type="ORF">RM446_18625</name>
</gene>
<evidence type="ECO:0000313" key="4">
    <source>
        <dbReference type="Proteomes" id="UP001183226"/>
    </source>
</evidence>
<evidence type="ECO:0000256" key="1">
    <source>
        <dbReference type="SAM" id="MobiDB-lite"/>
    </source>
</evidence>
<proteinExistence type="predicted"/>
<dbReference type="Proteomes" id="UP001183226">
    <property type="component" value="Unassembled WGS sequence"/>
</dbReference>
<organism evidence="3 4">
    <name type="scientific">Streptomonospora wellingtoniae</name>
    <dbReference type="NCBI Taxonomy" id="3075544"/>
    <lineage>
        <taxon>Bacteria</taxon>
        <taxon>Bacillati</taxon>
        <taxon>Actinomycetota</taxon>
        <taxon>Actinomycetes</taxon>
        <taxon>Streptosporangiales</taxon>
        <taxon>Nocardiopsidaceae</taxon>
        <taxon>Streptomonospora</taxon>
    </lineage>
</organism>
<dbReference type="EMBL" id="JAVREK010000021">
    <property type="protein sequence ID" value="MDT0304136.1"/>
    <property type="molecule type" value="Genomic_DNA"/>
</dbReference>